<accession>A0AA41ZHX1</accession>
<dbReference type="Proteomes" id="UP001165565">
    <property type="component" value="Unassembled WGS sequence"/>
</dbReference>
<proteinExistence type="predicted"/>
<dbReference type="RefSeq" id="WP_265269422.1">
    <property type="nucleotide sequence ID" value="NZ_JANFAV010000010.1"/>
</dbReference>
<dbReference type="AlphaFoldDB" id="A0AA41ZHX1"/>
<reference evidence="1" key="1">
    <citation type="submission" date="2022-06" db="EMBL/GenBank/DDBJ databases">
        <title>Sphingomonas sp. nov. isolated from rhizosphere soil of tomato.</title>
        <authorList>
            <person name="Dong H."/>
            <person name="Gao R."/>
        </authorList>
    </citation>
    <scope>NUCLEOTIDE SEQUENCE</scope>
    <source>
        <strain evidence="1">MMSM24</strain>
    </source>
</reference>
<comment type="caution">
    <text evidence="1">The sequence shown here is derived from an EMBL/GenBank/DDBJ whole genome shotgun (WGS) entry which is preliminary data.</text>
</comment>
<keyword evidence="2" id="KW-1185">Reference proteome</keyword>
<evidence type="ECO:0000313" key="2">
    <source>
        <dbReference type="Proteomes" id="UP001165565"/>
    </source>
</evidence>
<dbReference type="EMBL" id="JANFAV010000010">
    <property type="protein sequence ID" value="MCW6535993.1"/>
    <property type="molecule type" value="Genomic_DNA"/>
</dbReference>
<protein>
    <submittedName>
        <fullName evidence="1">Uncharacterized protein</fullName>
    </submittedName>
</protein>
<sequence>MIDWYRERAEQERSMAFLAYGRNARSSHQTMLRLLIGQCSAQPELDRTICSNCSLRGLCRRVRAQAFFGRLAA</sequence>
<organism evidence="1 2">
    <name type="scientific">Sphingomonas lycopersici</name>
    <dbReference type="NCBI Taxonomy" id="2951807"/>
    <lineage>
        <taxon>Bacteria</taxon>
        <taxon>Pseudomonadati</taxon>
        <taxon>Pseudomonadota</taxon>
        <taxon>Alphaproteobacteria</taxon>
        <taxon>Sphingomonadales</taxon>
        <taxon>Sphingomonadaceae</taxon>
        <taxon>Sphingomonas</taxon>
    </lineage>
</organism>
<gene>
    <name evidence="1" type="ORF">NEE01_14515</name>
</gene>
<evidence type="ECO:0000313" key="1">
    <source>
        <dbReference type="EMBL" id="MCW6535993.1"/>
    </source>
</evidence>
<name>A0AA41ZHX1_9SPHN</name>